<dbReference type="GO" id="GO:0005737">
    <property type="term" value="C:cytoplasm"/>
    <property type="evidence" value="ECO:0007669"/>
    <property type="project" value="TreeGrafter"/>
</dbReference>
<feature type="binding site" evidence="15">
    <location>
        <position position="230"/>
    </location>
    <ligand>
        <name>NAD(+)</name>
        <dbReference type="ChEBI" id="CHEBI:57540"/>
    </ligand>
</feature>
<reference evidence="19 20" key="1">
    <citation type="submission" date="2009-08" db="EMBL/GenBank/DDBJ databases">
        <title>The Genome Sequence of Spizellomyces punctatus strain DAOM BR117.</title>
        <authorList>
            <consortium name="The Broad Institute Genome Sequencing Platform"/>
            <person name="Russ C."/>
            <person name="Cuomo C."/>
            <person name="Shea T."/>
            <person name="Young S.K."/>
            <person name="Zeng Q."/>
            <person name="Koehrsen M."/>
            <person name="Haas B."/>
            <person name="Borodovsky M."/>
            <person name="Guigo R."/>
            <person name="Alvarado L."/>
            <person name="Berlin A."/>
            <person name="Bochicchio J."/>
            <person name="Borenstein D."/>
            <person name="Chapman S."/>
            <person name="Chen Z."/>
            <person name="Engels R."/>
            <person name="Freedman E."/>
            <person name="Gellesch M."/>
            <person name="Goldberg J."/>
            <person name="Griggs A."/>
            <person name="Gujja S."/>
            <person name="Heiman D."/>
            <person name="Hepburn T."/>
            <person name="Howarth C."/>
            <person name="Jen D."/>
            <person name="Larson L."/>
            <person name="Lewis B."/>
            <person name="Mehta T."/>
            <person name="Park D."/>
            <person name="Pearson M."/>
            <person name="Roberts A."/>
            <person name="Saif S."/>
            <person name="Shenoy N."/>
            <person name="Sisk P."/>
            <person name="Stolte C."/>
            <person name="Sykes S."/>
            <person name="Thomson T."/>
            <person name="Walk T."/>
            <person name="White J."/>
            <person name="Yandava C."/>
            <person name="Burger G."/>
            <person name="Gray M.W."/>
            <person name="Holland P.W.H."/>
            <person name="King N."/>
            <person name="Lang F.B.F."/>
            <person name="Roger A.J."/>
            <person name="Ruiz-Trillo I."/>
            <person name="Lander E."/>
            <person name="Nusbaum C."/>
        </authorList>
    </citation>
    <scope>NUCLEOTIDE SEQUENCE [LARGE SCALE GENOMIC DNA]</scope>
    <source>
        <strain evidence="19 20">DAOM BR117</strain>
    </source>
</reference>
<keyword evidence="6 13" id="KW-0028">Amino-acid biosynthesis</keyword>
<dbReference type="Proteomes" id="UP000053201">
    <property type="component" value="Unassembled WGS sequence"/>
</dbReference>
<dbReference type="SMART" id="SM01003">
    <property type="entry name" value="AlaDh_PNT_N"/>
    <property type="match status" value="1"/>
</dbReference>
<dbReference type="Pfam" id="PF05222">
    <property type="entry name" value="AlaDh_PNT_N"/>
    <property type="match status" value="1"/>
</dbReference>
<keyword evidence="9 13" id="KW-0457">Lysine biosynthesis</keyword>
<dbReference type="InterPro" id="IPR007886">
    <property type="entry name" value="AlaDH/PNT_N"/>
</dbReference>
<keyword evidence="20" id="KW-1185">Reference proteome</keyword>
<dbReference type="RefSeq" id="XP_016612435.1">
    <property type="nucleotide sequence ID" value="XM_016748460.1"/>
</dbReference>
<comment type="catalytic activity">
    <reaction evidence="12 13">
        <text>L-saccharopine + NAD(+) + H2O = L-lysine + 2-oxoglutarate + NADH + H(+)</text>
        <dbReference type="Rhea" id="RHEA:12440"/>
        <dbReference type="ChEBI" id="CHEBI:15377"/>
        <dbReference type="ChEBI" id="CHEBI:15378"/>
        <dbReference type="ChEBI" id="CHEBI:16810"/>
        <dbReference type="ChEBI" id="CHEBI:32551"/>
        <dbReference type="ChEBI" id="CHEBI:57540"/>
        <dbReference type="ChEBI" id="CHEBI:57945"/>
        <dbReference type="ChEBI" id="CHEBI:57951"/>
        <dbReference type="EC" id="1.5.1.7"/>
    </reaction>
</comment>
<dbReference type="PANTHER" id="PTHR11133:SF23">
    <property type="entry name" value="SACCHAROPINE DEHYDROGENASE [NAD(+), L-LYSINE-FORMING]"/>
    <property type="match status" value="1"/>
</dbReference>
<dbReference type="AlphaFoldDB" id="A0A0L0HSQ5"/>
<dbReference type="GO" id="GO:0004754">
    <property type="term" value="F:saccharopine dehydrogenase (NAD+, L-lysine-forming) activity"/>
    <property type="evidence" value="ECO:0007669"/>
    <property type="project" value="UniProtKB-EC"/>
</dbReference>
<evidence type="ECO:0000256" key="9">
    <source>
        <dbReference type="ARBA" id="ARBA00023154"/>
    </source>
</evidence>
<feature type="active site" description="Proton acceptor" evidence="14">
    <location>
        <position position="81"/>
    </location>
</feature>
<dbReference type="GO" id="GO:0016558">
    <property type="term" value="P:protein import into peroxisome matrix"/>
    <property type="evidence" value="ECO:0007669"/>
    <property type="project" value="EnsemblFungi"/>
</dbReference>
<evidence type="ECO:0000256" key="10">
    <source>
        <dbReference type="ARBA" id="ARBA00023157"/>
    </source>
</evidence>
<comment type="pathway">
    <text evidence="1 13">Amino-acid biosynthesis; L-lysine biosynthesis via AAA pathway; L-lysine from L-alpha-aminoadipate (fungal route): step 3/3.</text>
</comment>
<evidence type="ECO:0000256" key="6">
    <source>
        <dbReference type="ARBA" id="ARBA00022605"/>
    </source>
</evidence>
<evidence type="ECO:0000259" key="18">
    <source>
        <dbReference type="SMART" id="SM01003"/>
    </source>
</evidence>
<dbReference type="OMA" id="YFFFSHT"/>
<feature type="disulfide bond" evidence="16">
    <location>
        <begin position="208"/>
        <end position="252"/>
    </location>
</feature>
<dbReference type="VEuPathDB" id="FungiDB:SPPG_00127"/>
<evidence type="ECO:0000256" key="12">
    <source>
        <dbReference type="ARBA" id="ARBA00047860"/>
    </source>
</evidence>
<dbReference type="FunCoup" id="A0A0L0HSQ5">
    <property type="interactions" value="294"/>
</dbReference>
<proteinExistence type="inferred from homology"/>
<feature type="binding site" evidence="15">
    <location>
        <begin position="206"/>
        <end position="207"/>
    </location>
    <ligand>
        <name>NAD(+)</name>
        <dbReference type="ChEBI" id="CHEBI:57540"/>
    </ligand>
</feature>
<feature type="binding site" evidence="15">
    <location>
        <position position="281"/>
    </location>
    <ligand>
        <name>NAD(+)</name>
        <dbReference type="ChEBI" id="CHEBI:57540"/>
    </ligand>
</feature>
<evidence type="ECO:0000259" key="17">
    <source>
        <dbReference type="SMART" id="SM01002"/>
    </source>
</evidence>
<feature type="binding site" evidence="15">
    <location>
        <position position="134"/>
    </location>
    <ligand>
        <name>NAD(+)</name>
        <dbReference type="ChEBI" id="CHEBI:57540"/>
    </ligand>
</feature>
<keyword evidence="10" id="KW-1015">Disulfide bond</keyword>
<evidence type="ECO:0000313" key="19">
    <source>
        <dbReference type="EMBL" id="KND04396.1"/>
    </source>
</evidence>
<dbReference type="UniPathway" id="UPA00033">
    <property type="reaction ID" value="UER00034"/>
</dbReference>
<dbReference type="SMART" id="SM01002">
    <property type="entry name" value="AlaDh_PNT_C"/>
    <property type="match status" value="1"/>
</dbReference>
<evidence type="ECO:0000256" key="7">
    <source>
        <dbReference type="ARBA" id="ARBA00023002"/>
    </source>
</evidence>
<protein>
    <recommendedName>
        <fullName evidence="5 13">Saccharopine dehydrogenase [NAD(+), L-lysine-forming]</fullName>
        <shortName evidence="13">SDH</shortName>
        <ecNumber evidence="4 13">1.5.1.7</ecNumber>
    </recommendedName>
    <alternativeName>
        <fullName evidence="11 13">Lysine--2-oxoglutarate reductase</fullName>
    </alternativeName>
</protein>
<dbReference type="FunFam" id="3.40.50.720:FF:000423">
    <property type="entry name" value="Saccharopine dehydrogenase [NAD(+), L-lysine-forming]"/>
    <property type="match status" value="1"/>
</dbReference>
<dbReference type="InterPro" id="IPR007698">
    <property type="entry name" value="AlaDH/PNT_NAD(H)-bd"/>
</dbReference>
<dbReference type="STRING" id="645134.A0A0L0HSQ5"/>
<name>A0A0L0HSQ5_SPIPD</name>
<dbReference type="CDD" id="cd12188">
    <property type="entry name" value="SDH"/>
    <property type="match status" value="1"/>
</dbReference>
<feature type="domain" description="Alanine dehydrogenase/pyridine nucleotide transhydrogenase N-terminal" evidence="18">
    <location>
        <begin position="11"/>
        <end position="146"/>
    </location>
</feature>
<feature type="binding site" evidence="15">
    <location>
        <position position="254"/>
    </location>
    <ligand>
        <name>NAD(+)</name>
        <dbReference type="ChEBI" id="CHEBI:57540"/>
    </ligand>
</feature>
<sequence>MSSSTEPVHLWLRAETKKNERRTALTPTVCKKLLAAGFKITVEKCTERIFKDQDYVDVGCELVETGTWRTAPADAYIVGLKELPENDTTPLPHKHIMFAHCYKQQGGWKDVLGRFDRGHGLLLDLEFLQDDKGRRVAAFGYYAGFAGSAIGIDVWSHKQLNGDEKYPTAKPFEHENDLIKFVKERLDAAAKKAGRLPRVMVMGALGRCGTGAADFARRVGIPEENIIKWDMAETAAGGPFREITQHDVFVNCIYLSKPIPPFLTKDLLAEKDRPLSVLVDVSCDTTNPHNPIPVYHDATTFDEPVLVVDVPNAAPLDVVAIDHLPTLLPREASEMFCSDLLPSILELRDRKNARVWTDAEKLYQQKVQEMKQAL</sequence>
<accession>A0A0L0HSQ5</accession>
<dbReference type="OrthoDB" id="265306at2759"/>
<dbReference type="InterPro" id="IPR027281">
    <property type="entry name" value="Lys1"/>
</dbReference>
<evidence type="ECO:0000256" key="5">
    <source>
        <dbReference type="ARBA" id="ARBA00021221"/>
    </source>
</evidence>
<dbReference type="PANTHER" id="PTHR11133">
    <property type="entry name" value="SACCHAROPINE DEHYDROGENASE"/>
    <property type="match status" value="1"/>
</dbReference>
<dbReference type="GO" id="GO:0019878">
    <property type="term" value="P:lysine biosynthetic process via aminoadipic acid"/>
    <property type="evidence" value="ECO:0007669"/>
    <property type="project" value="UniProtKB-UniPathway"/>
</dbReference>
<feature type="binding site" evidence="15">
    <location>
        <position position="234"/>
    </location>
    <ligand>
        <name>NAD(+)</name>
        <dbReference type="ChEBI" id="CHEBI:57540"/>
    </ligand>
</feature>
<dbReference type="GO" id="GO:0003729">
    <property type="term" value="F:mRNA binding"/>
    <property type="evidence" value="ECO:0007669"/>
    <property type="project" value="EnsemblFungi"/>
</dbReference>
<evidence type="ECO:0000256" key="3">
    <source>
        <dbReference type="ARBA" id="ARBA00011245"/>
    </source>
</evidence>
<feature type="active site" description="Proton donor" evidence="14">
    <location>
        <position position="100"/>
    </location>
</feature>
<dbReference type="InParanoid" id="A0A0L0HSQ5"/>
<feature type="domain" description="Alanine dehydrogenase/pyridine nucleotide transhydrogenase NAD(H)-binding" evidence="17">
    <location>
        <begin position="178"/>
        <end position="320"/>
    </location>
</feature>
<feature type="binding site" evidence="15">
    <location>
        <begin position="321"/>
        <end position="324"/>
    </location>
    <ligand>
        <name>NAD(+)</name>
        <dbReference type="ChEBI" id="CHEBI:57540"/>
    </ligand>
</feature>
<evidence type="ECO:0000256" key="2">
    <source>
        <dbReference type="ARBA" id="ARBA00005689"/>
    </source>
</evidence>
<evidence type="ECO:0000256" key="4">
    <source>
        <dbReference type="ARBA" id="ARBA00012847"/>
    </source>
</evidence>
<dbReference type="SUPFAM" id="SSF52283">
    <property type="entry name" value="Formate/glycerate dehydrogenase catalytic domain-like"/>
    <property type="match status" value="1"/>
</dbReference>
<comment type="subunit">
    <text evidence="3">Monomer.</text>
</comment>
<dbReference type="SUPFAM" id="SSF51735">
    <property type="entry name" value="NAD(P)-binding Rossmann-fold domains"/>
    <property type="match status" value="1"/>
</dbReference>
<keyword evidence="8 13" id="KW-0520">NAD</keyword>
<organism evidence="19 20">
    <name type="scientific">Spizellomyces punctatus (strain DAOM BR117)</name>
    <dbReference type="NCBI Taxonomy" id="645134"/>
    <lineage>
        <taxon>Eukaryota</taxon>
        <taxon>Fungi</taxon>
        <taxon>Fungi incertae sedis</taxon>
        <taxon>Chytridiomycota</taxon>
        <taxon>Chytridiomycota incertae sedis</taxon>
        <taxon>Chytridiomycetes</taxon>
        <taxon>Spizellomycetales</taxon>
        <taxon>Spizellomycetaceae</taxon>
        <taxon>Spizellomyces</taxon>
    </lineage>
</organism>
<evidence type="ECO:0000256" key="15">
    <source>
        <dbReference type="PIRSR" id="PIRSR018250-3"/>
    </source>
</evidence>
<gene>
    <name evidence="19" type="ORF">SPPG_00127</name>
</gene>
<evidence type="ECO:0000256" key="14">
    <source>
        <dbReference type="PIRSR" id="PIRSR018250-1"/>
    </source>
</evidence>
<keyword evidence="7 13" id="KW-0560">Oxidoreductase</keyword>
<evidence type="ECO:0000256" key="1">
    <source>
        <dbReference type="ARBA" id="ARBA00004884"/>
    </source>
</evidence>
<evidence type="ECO:0000256" key="16">
    <source>
        <dbReference type="PIRSR" id="PIRSR018250-4"/>
    </source>
</evidence>
<dbReference type="EMBL" id="KQ257450">
    <property type="protein sequence ID" value="KND04396.1"/>
    <property type="molecule type" value="Genomic_DNA"/>
</dbReference>
<dbReference type="InterPro" id="IPR051168">
    <property type="entry name" value="AASS"/>
</dbReference>
<evidence type="ECO:0000256" key="8">
    <source>
        <dbReference type="ARBA" id="ARBA00023027"/>
    </source>
</evidence>
<dbReference type="EC" id="1.5.1.7" evidence="4 13"/>
<dbReference type="PIRSF" id="PIRSF018250">
    <property type="entry name" value="Saccharopine_DH_Lys"/>
    <property type="match status" value="1"/>
</dbReference>
<dbReference type="Gene3D" id="3.40.50.720">
    <property type="entry name" value="NAD(P)-binding Rossmann-like Domain"/>
    <property type="match status" value="2"/>
</dbReference>
<evidence type="ECO:0000256" key="13">
    <source>
        <dbReference type="PIRNR" id="PIRNR018250"/>
    </source>
</evidence>
<dbReference type="GeneID" id="27683875"/>
<evidence type="ECO:0000256" key="11">
    <source>
        <dbReference type="ARBA" id="ARBA00033228"/>
    </source>
</evidence>
<evidence type="ECO:0000313" key="20">
    <source>
        <dbReference type="Proteomes" id="UP000053201"/>
    </source>
</evidence>
<dbReference type="InterPro" id="IPR036291">
    <property type="entry name" value="NAD(P)-bd_dom_sf"/>
</dbReference>
<dbReference type="FunFam" id="3.40.50.720:FF:000217">
    <property type="entry name" value="Saccharopine dehydrogenase [NAD(+), L-lysine-forming]"/>
    <property type="match status" value="1"/>
</dbReference>
<dbReference type="eggNOG" id="KOG0172">
    <property type="taxonomic scope" value="Eukaryota"/>
</dbReference>
<comment type="similarity">
    <text evidence="2 13">Belongs to the AlaDH/PNT family.</text>
</comment>